<feature type="transmembrane region" description="Helical" evidence="1">
    <location>
        <begin position="6"/>
        <end position="29"/>
    </location>
</feature>
<keyword evidence="1" id="KW-1133">Transmembrane helix</keyword>
<protein>
    <submittedName>
        <fullName evidence="2">Uncharacterized protein</fullName>
    </submittedName>
</protein>
<proteinExistence type="predicted"/>
<evidence type="ECO:0000256" key="1">
    <source>
        <dbReference type="SAM" id="Phobius"/>
    </source>
</evidence>
<organism evidence="2 3">
    <name type="scientific">Desulfitobacterium metallireducens DSM 15288</name>
    <dbReference type="NCBI Taxonomy" id="871968"/>
    <lineage>
        <taxon>Bacteria</taxon>
        <taxon>Bacillati</taxon>
        <taxon>Bacillota</taxon>
        <taxon>Clostridia</taxon>
        <taxon>Eubacteriales</taxon>
        <taxon>Desulfitobacteriaceae</taxon>
        <taxon>Desulfitobacterium</taxon>
    </lineage>
</organism>
<keyword evidence="1" id="KW-0812">Transmembrane</keyword>
<dbReference type="EMBL" id="CP007032">
    <property type="protein sequence ID" value="AHF08604.1"/>
    <property type="molecule type" value="Genomic_DNA"/>
</dbReference>
<dbReference type="KEGG" id="dmt:DESME_09470"/>
<dbReference type="RefSeq" id="WP_006718405.1">
    <property type="nucleotide sequence ID" value="NZ_CP007032.1"/>
</dbReference>
<keyword evidence="1" id="KW-0472">Membrane</keyword>
<dbReference type="AlphaFoldDB" id="W0EHB6"/>
<gene>
    <name evidence="2" type="ORF">DESME_09470</name>
</gene>
<accession>W0EHB6</accession>
<sequence length="154" mass="17386">MTRQRITSLVLLIFLIGSIGVNLFLFLNLKKDRDFLDSKFRSDFGGISQSIDLFEGVSLTNETAIKNCVEIVSSLSSIYPYTSYKENKELGQMLFNLKKFMVLESNKKVNDNTSMLKDYLTKIENNLGNKALIAEFSNFLVSKTAFPMKADGAK</sequence>
<dbReference type="Proteomes" id="UP000010847">
    <property type="component" value="Chromosome"/>
</dbReference>
<evidence type="ECO:0000313" key="3">
    <source>
        <dbReference type="Proteomes" id="UP000010847"/>
    </source>
</evidence>
<reference evidence="2 3" key="1">
    <citation type="submission" date="2013-12" db="EMBL/GenBank/DDBJ databases">
        <authorList>
            <consortium name="DOE Joint Genome Institute"/>
            <person name="Smidt H."/>
            <person name="Huntemann M."/>
            <person name="Han J."/>
            <person name="Chen A."/>
            <person name="Kyrpides N."/>
            <person name="Mavromatis K."/>
            <person name="Markowitz V."/>
            <person name="Palaniappan K."/>
            <person name="Ivanova N."/>
            <person name="Schaumberg A."/>
            <person name="Pati A."/>
            <person name="Liolios K."/>
            <person name="Nordberg H.P."/>
            <person name="Cantor M.N."/>
            <person name="Hua S.X."/>
            <person name="Woyke T."/>
        </authorList>
    </citation>
    <scope>NUCLEOTIDE SEQUENCE [LARGE SCALE GENOMIC DNA]</scope>
    <source>
        <strain evidence="3">DSM 15288</strain>
    </source>
</reference>
<evidence type="ECO:0000313" key="2">
    <source>
        <dbReference type="EMBL" id="AHF08604.1"/>
    </source>
</evidence>
<dbReference type="HOGENOM" id="CLU_1701428_0_0_9"/>
<keyword evidence="3" id="KW-1185">Reference proteome</keyword>
<name>W0EHB6_9FIRM</name>